<sequence>MRYGISVPNVGDPGALVELAVVAERAGWDGFFLWDHVNAMPRMLDPWVVLGAVAARTERTLLGTLVTPVPRRRPWKLAKEVVTLDHLSGGRAVLGVGLGAPAEAEYGAFGESVDQREHGARLDEALPLLDAFMRGERVDHDGEFYSVHAQLDPPAVQRPRPPIWVAATIRRARTMARARRMEGVFPSAGPRVPTPEELAEMVAELDRPDGFDVVGVLTDAAGPGELEAAGVTWALDFPEGETETRDQRRMRIEEGPPKSA</sequence>
<keyword evidence="8" id="KW-1185">Reference proteome</keyword>
<proteinExistence type="predicted"/>
<feature type="compositionally biased region" description="Basic and acidic residues" evidence="5">
    <location>
        <begin position="242"/>
        <end position="260"/>
    </location>
</feature>
<gene>
    <name evidence="7" type="ORF">G1H10_20845</name>
</gene>
<dbReference type="SUPFAM" id="SSF51679">
    <property type="entry name" value="Bacterial luciferase-like"/>
    <property type="match status" value="1"/>
</dbReference>
<dbReference type="EMBL" id="JAAGOA010000016">
    <property type="protein sequence ID" value="NEE02618.1"/>
    <property type="molecule type" value="Genomic_DNA"/>
</dbReference>
<accession>A0A6L9SDK1</accession>
<protein>
    <submittedName>
        <fullName evidence="7">LLM class flavin-dependent oxidoreductase</fullName>
    </submittedName>
</protein>
<dbReference type="Gene3D" id="3.20.20.30">
    <property type="entry name" value="Luciferase-like domain"/>
    <property type="match status" value="1"/>
</dbReference>
<evidence type="ECO:0000256" key="4">
    <source>
        <dbReference type="ARBA" id="ARBA00023033"/>
    </source>
</evidence>
<evidence type="ECO:0000256" key="1">
    <source>
        <dbReference type="ARBA" id="ARBA00022630"/>
    </source>
</evidence>
<dbReference type="InterPro" id="IPR036661">
    <property type="entry name" value="Luciferase-like_sf"/>
</dbReference>
<dbReference type="GO" id="GO:0046306">
    <property type="term" value="P:alkanesulfonate catabolic process"/>
    <property type="evidence" value="ECO:0007669"/>
    <property type="project" value="TreeGrafter"/>
</dbReference>
<evidence type="ECO:0000313" key="8">
    <source>
        <dbReference type="Proteomes" id="UP000475214"/>
    </source>
</evidence>
<evidence type="ECO:0000256" key="5">
    <source>
        <dbReference type="SAM" id="MobiDB-lite"/>
    </source>
</evidence>
<keyword evidence="4" id="KW-0503">Monooxygenase</keyword>
<keyword evidence="2" id="KW-0288">FMN</keyword>
<feature type="domain" description="Luciferase-like" evidence="6">
    <location>
        <begin position="10"/>
        <end position="207"/>
    </location>
</feature>
<dbReference type="Pfam" id="PF00296">
    <property type="entry name" value="Bac_luciferase"/>
    <property type="match status" value="1"/>
</dbReference>
<evidence type="ECO:0000256" key="3">
    <source>
        <dbReference type="ARBA" id="ARBA00023002"/>
    </source>
</evidence>
<keyword evidence="3" id="KW-0560">Oxidoreductase</keyword>
<dbReference type="InterPro" id="IPR050172">
    <property type="entry name" value="SsuD_RutA_monooxygenase"/>
</dbReference>
<dbReference type="GO" id="GO:0008726">
    <property type="term" value="F:alkanesulfonate monooxygenase activity"/>
    <property type="evidence" value="ECO:0007669"/>
    <property type="project" value="TreeGrafter"/>
</dbReference>
<comment type="caution">
    <text evidence="7">The sequence shown here is derived from an EMBL/GenBank/DDBJ whole genome shotgun (WGS) entry which is preliminary data.</text>
</comment>
<dbReference type="PANTHER" id="PTHR42847:SF4">
    <property type="entry name" value="ALKANESULFONATE MONOOXYGENASE-RELATED"/>
    <property type="match status" value="1"/>
</dbReference>
<feature type="region of interest" description="Disordered" evidence="5">
    <location>
        <begin position="237"/>
        <end position="260"/>
    </location>
</feature>
<keyword evidence="1" id="KW-0285">Flavoprotein</keyword>
<evidence type="ECO:0000256" key="2">
    <source>
        <dbReference type="ARBA" id="ARBA00022643"/>
    </source>
</evidence>
<name>A0A6L9SDK1_9ACTN</name>
<evidence type="ECO:0000259" key="6">
    <source>
        <dbReference type="Pfam" id="PF00296"/>
    </source>
</evidence>
<organism evidence="7 8">
    <name type="scientific">Phytoactinopolyspora halotolerans</name>
    <dbReference type="NCBI Taxonomy" id="1981512"/>
    <lineage>
        <taxon>Bacteria</taxon>
        <taxon>Bacillati</taxon>
        <taxon>Actinomycetota</taxon>
        <taxon>Actinomycetes</taxon>
        <taxon>Jiangellales</taxon>
        <taxon>Jiangellaceae</taxon>
        <taxon>Phytoactinopolyspora</taxon>
    </lineage>
</organism>
<reference evidence="7 8" key="1">
    <citation type="submission" date="2020-02" db="EMBL/GenBank/DDBJ databases">
        <authorList>
            <person name="Li X.-J."/>
            <person name="Han X.-M."/>
        </authorList>
    </citation>
    <scope>NUCLEOTIDE SEQUENCE [LARGE SCALE GENOMIC DNA]</scope>
    <source>
        <strain evidence="7 8">CCTCC AB 2017055</strain>
    </source>
</reference>
<dbReference type="Proteomes" id="UP000475214">
    <property type="component" value="Unassembled WGS sequence"/>
</dbReference>
<dbReference type="InterPro" id="IPR011251">
    <property type="entry name" value="Luciferase-like_dom"/>
</dbReference>
<dbReference type="PANTHER" id="PTHR42847">
    <property type="entry name" value="ALKANESULFONATE MONOOXYGENASE"/>
    <property type="match status" value="1"/>
</dbReference>
<evidence type="ECO:0000313" key="7">
    <source>
        <dbReference type="EMBL" id="NEE02618.1"/>
    </source>
</evidence>
<dbReference type="AlphaFoldDB" id="A0A6L9SDK1"/>